<protein>
    <submittedName>
        <fullName evidence="1">Uncharacterized protein</fullName>
    </submittedName>
</protein>
<dbReference type="RefSeq" id="WP_226936958.1">
    <property type="nucleotide sequence ID" value="NZ_JACDXX010000017.1"/>
</dbReference>
<proteinExistence type="predicted"/>
<reference evidence="1 2" key="1">
    <citation type="submission" date="2020-07" db="EMBL/GenBank/DDBJ databases">
        <title>Pseudogemmobacter sp. nov., isolated from poultry manure in Taiwan.</title>
        <authorList>
            <person name="Lin S.-Y."/>
            <person name="Tang Y.-S."/>
            <person name="Young C.-C."/>
        </authorList>
    </citation>
    <scope>NUCLEOTIDE SEQUENCE [LARGE SCALE GENOMIC DNA]</scope>
    <source>
        <strain evidence="1 2">CC-YST710</strain>
    </source>
</reference>
<keyword evidence="2" id="KW-1185">Reference proteome</keyword>
<dbReference type="Proteomes" id="UP001198571">
    <property type="component" value="Unassembled WGS sequence"/>
</dbReference>
<sequence>MAEIGSLKLTNKDVMQGVTLTVRMPRSFTLRTSVACWLLGLAGRVIDVPCRLALVHDGEEI</sequence>
<gene>
    <name evidence="1" type="ORF">H0485_15960</name>
</gene>
<name>A0ABS8CQ11_9RHOB</name>
<dbReference type="EMBL" id="JACDXX010000017">
    <property type="protein sequence ID" value="MCB5411486.1"/>
    <property type="molecule type" value="Genomic_DNA"/>
</dbReference>
<comment type="caution">
    <text evidence="1">The sequence shown here is derived from an EMBL/GenBank/DDBJ whole genome shotgun (WGS) entry which is preliminary data.</text>
</comment>
<organism evidence="1 2">
    <name type="scientific">Pseudogemmobacter faecipullorum</name>
    <dbReference type="NCBI Taxonomy" id="2755041"/>
    <lineage>
        <taxon>Bacteria</taxon>
        <taxon>Pseudomonadati</taxon>
        <taxon>Pseudomonadota</taxon>
        <taxon>Alphaproteobacteria</taxon>
        <taxon>Rhodobacterales</taxon>
        <taxon>Paracoccaceae</taxon>
        <taxon>Pseudogemmobacter</taxon>
    </lineage>
</organism>
<evidence type="ECO:0000313" key="1">
    <source>
        <dbReference type="EMBL" id="MCB5411486.1"/>
    </source>
</evidence>
<accession>A0ABS8CQ11</accession>
<evidence type="ECO:0000313" key="2">
    <source>
        <dbReference type="Proteomes" id="UP001198571"/>
    </source>
</evidence>